<dbReference type="SMART" id="SM00053">
    <property type="entry name" value="DYNc"/>
    <property type="match status" value="1"/>
</dbReference>
<dbReference type="InterPro" id="IPR001401">
    <property type="entry name" value="Dynamin_GTPase"/>
</dbReference>
<gene>
    <name evidence="2" type="ORF">TSPGSL018_1871</name>
</gene>
<dbReference type="Pfam" id="PF00350">
    <property type="entry name" value="Dynamin_N"/>
    <property type="match status" value="1"/>
</dbReference>
<dbReference type="Gene3D" id="3.40.50.300">
    <property type="entry name" value="P-loop containing nucleotide triphosphate hydrolases"/>
    <property type="match status" value="1"/>
</dbReference>
<proteinExistence type="predicted"/>
<dbReference type="SUPFAM" id="SSF52540">
    <property type="entry name" value="P-loop containing nucleoside triphosphate hydrolases"/>
    <property type="match status" value="1"/>
</dbReference>
<dbReference type="EMBL" id="GBEZ01014632">
    <property type="protein sequence ID" value="JAC71456.1"/>
    <property type="molecule type" value="Transcribed_RNA"/>
</dbReference>
<dbReference type="InterPro" id="IPR030381">
    <property type="entry name" value="G_DYNAMIN_dom"/>
</dbReference>
<protein>
    <submittedName>
        <fullName evidence="2">Dynamin-related gtpase</fullName>
    </submittedName>
</protein>
<dbReference type="PRINTS" id="PR00195">
    <property type="entry name" value="DYNAMIN"/>
</dbReference>
<dbReference type="AlphaFoldDB" id="A0A061RLP0"/>
<dbReference type="GO" id="GO:0005525">
    <property type="term" value="F:GTP binding"/>
    <property type="evidence" value="ECO:0007669"/>
    <property type="project" value="InterPro"/>
</dbReference>
<dbReference type="GO" id="GO:0016020">
    <property type="term" value="C:membrane"/>
    <property type="evidence" value="ECO:0007669"/>
    <property type="project" value="TreeGrafter"/>
</dbReference>
<evidence type="ECO:0000313" key="2">
    <source>
        <dbReference type="EMBL" id="JAC71456.1"/>
    </source>
</evidence>
<sequence>MGRLADIYDNADSKLRYEAYSRLQAAAVAFGESLPIPEIVAIGGQSDGKSSLLEAFLGFRFNVREVEMGTRRPLIVQMVHDPTATSPRCRLQQENSDEYGAVIPETSIAEAIRQRTESHLRELGATVSSKPIVMRAEFAYCPNLTIIDTPGFILKARHEEADTTPDDIMRMVKAEVAPQNRLILFLQQSSVEWASSLWLHVIQEADPSFSRTVLVASKFDNRLKEFSERWEVDRYLSASGYLSSNVKPFFVALPKEKNGYGSAEFRQQIQEVDAKVLKHLRESITGGFDEDKFGHRIGFGNLRSYLEEELARRYRESAPATLSLLQERCEVCGRRGDSPARRHDTRCRGFCPRCRHA</sequence>
<dbReference type="GO" id="GO:0005874">
    <property type="term" value="C:microtubule"/>
    <property type="evidence" value="ECO:0007669"/>
    <property type="project" value="TreeGrafter"/>
</dbReference>
<dbReference type="InterPro" id="IPR045063">
    <property type="entry name" value="Dynamin_N"/>
</dbReference>
<feature type="domain" description="Dynamin-type G" evidence="1">
    <location>
        <begin position="33"/>
        <end position="319"/>
    </location>
</feature>
<evidence type="ECO:0000259" key="1">
    <source>
        <dbReference type="PROSITE" id="PS51718"/>
    </source>
</evidence>
<dbReference type="InterPro" id="IPR027417">
    <property type="entry name" value="P-loop_NTPase"/>
</dbReference>
<accession>A0A061RLP0</accession>
<dbReference type="InterPro" id="IPR022812">
    <property type="entry name" value="Dynamin"/>
</dbReference>
<dbReference type="FunFam" id="3.40.50.300:FF:001030">
    <property type="entry name" value="Dynamin-related protein 5A"/>
    <property type="match status" value="1"/>
</dbReference>
<organism evidence="2">
    <name type="scientific">Tetraselmis sp. GSL018</name>
    <dbReference type="NCBI Taxonomy" id="582737"/>
    <lineage>
        <taxon>Eukaryota</taxon>
        <taxon>Viridiplantae</taxon>
        <taxon>Chlorophyta</taxon>
        <taxon>core chlorophytes</taxon>
        <taxon>Chlorodendrophyceae</taxon>
        <taxon>Chlorodendrales</taxon>
        <taxon>Chlorodendraceae</taxon>
        <taxon>Tetraselmis</taxon>
    </lineage>
</organism>
<dbReference type="PANTHER" id="PTHR11566">
    <property type="entry name" value="DYNAMIN"/>
    <property type="match status" value="1"/>
</dbReference>
<dbReference type="PROSITE" id="PS51718">
    <property type="entry name" value="G_DYNAMIN_2"/>
    <property type="match status" value="1"/>
</dbReference>
<name>A0A061RLP0_9CHLO</name>
<dbReference type="GO" id="GO:0008017">
    <property type="term" value="F:microtubule binding"/>
    <property type="evidence" value="ECO:0007669"/>
    <property type="project" value="TreeGrafter"/>
</dbReference>
<dbReference type="GO" id="GO:0003924">
    <property type="term" value="F:GTPase activity"/>
    <property type="evidence" value="ECO:0007669"/>
    <property type="project" value="InterPro"/>
</dbReference>
<dbReference type="CDD" id="cd08771">
    <property type="entry name" value="DLP_1"/>
    <property type="match status" value="1"/>
</dbReference>
<dbReference type="PANTHER" id="PTHR11566:SF169">
    <property type="entry name" value="DYNAMIN-LIKE PROTEIN C"/>
    <property type="match status" value="1"/>
</dbReference>
<dbReference type="GO" id="GO:0005737">
    <property type="term" value="C:cytoplasm"/>
    <property type="evidence" value="ECO:0007669"/>
    <property type="project" value="TreeGrafter"/>
</dbReference>
<reference evidence="2" key="1">
    <citation type="submission" date="2014-05" db="EMBL/GenBank/DDBJ databases">
        <title>The transcriptome of the halophilic microalga Tetraselmis sp. GSL018 isolated from the Great Salt Lake, Utah.</title>
        <authorList>
            <person name="Jinkerson R.E."/>
            <person name="D'Adamo S."/>
            <person name="Posewitz M.C."/>
        </authorList>
    </citation>
    <scope>NUCLEOTIDE SEQUENCE</scope>
    <source>
        <strain evidence="2">GSL018</strain>
    </source>
</reference>